<dbReference type="AlphaFoldDB" id="I3YYE0"/>
<protein>
    <submittedName>
        <fullName evidence="1">Uncharacterized protein</fullName>
    </submittedName>
</protein>
<dbReference type="EMBL" id="CP003280">
    <property type="protein sequence ID" value="AFL82008.1"/>
    <property type="molecule type" value="Genomic_DNA"/>
</dbReference>
<accession>I3YYE0</accession>
<dbReference type="STRING" id="746697.Aeqsu_2552"/>
<dbReference type="KEGG" id="asl:Aeqsu_2552"/>
<dbReference type="RefSeq" id="WP_014783257.1">
    <property type="nucleotide sequence ID" value="NC_018013.1"/>
</dbReference>
<evidence type="ECO:0000313" key="2">
    <source>
        <dbReference type="Proteomes" id="UP000006049"/>
    </source>
</evidence>
<dbReference type="eggNOG" id="ENOG502Z8MD">
    <property type="taxonomic scope" value="Bacteria"/>
</dbReference>
<dbReference type="PATRIC" id="fig|746697.3.peg.2604"/>
<dbReference type="HOGENOM" id="CLU_786905_0_0_10"/>
<organism evidence="1 2">
    <name type="scientific">Aequorivita sublithincola (strain DSM 14238 / LMG 21431 / ACAM 643 / 9-3)</name>
    <dbReference type="NCBI Taxonomy" id="746697"/>
    <lineage>
        <taxon>Bacteria</taxon>
        <taxon>Pseudomonadati</taxon>
        <taxon>Bacteroidota</taxon>
        <taxon>Flavobacteriia</taxon>
        <taxon>Flavobacteriales</taxon>
        <taxon>Flavobacteriaceae</taxon>
        <taxon>Aequorivita</taxon>
    </lineage>
</organism>
<name>I3YYE0_AEQSU</name>
<proteinExistence type="predicted"/>
<dbReference type="OrthoDB" id="1416604at2"/>
<gene>
    <name evidence="1" type="ordered locus">Aeqsu_2552</name>
</gene>
<keyword evidence="2" id="KW-1185">Reference proteome</keyword>
<reference evidence="1 2" key="1">
    <citation type="submission" date="2012-06" db="EMBL/GenBank/DDBJ databases">
        <title>The complete genome of Aequorivita sublithincola DSM 14238.</title>
        <authorList>
            <consortium name="US DOE Joint Genome Institute (JGI-PGF)"/>
            <person name="Lucas S."/>
            <person name="Copeland A."/>
            <person name="Lapidus A."/>
            <person name="Goodwin L."/>
            <person name="Pitluck S."/>
            <person name="Peters L."/>
            <person name="Munk A.C.C."/>
            <person name="Kyrpides N."/>
            <person name="Mavromatis K."/>
            <person name="Pagani I."/>
            <person name="Ivanova N."/>
            <person name="Ovchinnikova G."/>
            <person name="Zeytun A."/>
            <person name="Detter J.C."/>
            <person name="Han C."/>
            <person name="Land M."/>
            <person name="Hauser L."/>
            <person name="Markowitz V."/>
            <person name="Cheng J.-F."/>
            <person name="Hugenholtz P."/>
            <person name="Woyke T."/>
            <person name="Wu D."/>
            <person name="Tindall B."/>
            <person name="Faehnrich R."/>
            <person name="Brambilla E."/>
            <person name="Klenk H.-P."/>
            <person name="Eisen J.A."/>
        </authorList>
    </citation>
    <scope>NUCLEOTIDE SEQUENCE [LARGE SCALE GENOMIC DNA]</scope>
    <source>
        <strain evidence="2">DSM 14238 / LMG 21431 / ACAM 643 / 9-3</strain>
    </source>
</reference>
<sequence>MRFLILLLILIITLTAKAQKLVLNDGLQVQYVQEAILPVSNNEYVVLKDSAAYLYKTTGVIPYKKQKLSDIYILSKVEKRLYSIDLKPQYFDQIDEESDELTTLVTYQYEINYSSIDNVKIDVFINKHGYLIPRTTVSKRFTFNENLNIEDTYTKSIYQDDHAALPSSGLIVDKNNILAVSAEGNLTLTEVKNNKVIREKKWTDFNGSISLVSSVKIENFVRVNFQRYQEGNDFSESFWSIINLKTQTFAAINLKDFNTNLNKLQEQDAAQLNSVPFFYKAENNSNIQFFVLPDNNFVWVDDESYYYGSDDLSKYATMQKEGKSYSLQAHAYIYNYASRILRAIAPQEKDKIRALAETYVRNKYKIESERCKD</sequence>
<evidence type="ECO:0000313" key="1">
    <source>
        <dbReference type="EMBL" id="AFL82008.1"/>
    </source>
</evidence>
<dbReference type="Proteomes" id="UP000006049">
    <property type="component" value="Chromosome"/>
</dbReference>